<feature type="transmembrane region" description="Helical" evidence="1">
    <location>
        <begin position="89"/>
        <end position="112"/>
    </location>
</feature>
<feature type="transmembrane region" description="Helical" evidence="1">
    <location>
        <begin position="57"/>
        <end position="77"/>
    </location>
</feature>
<accession>A0A1M5CF39</accession>
<dbReference type="RefSeq" id="WP_073053038.1">
    <property type="nucleotide sequence ID" value="NZ_FQUP01000002.1"/>
</dbReference>
<feature type="transmembrane region" description="Helical" evidence="1">
    <location>
        <begin position="26"/>
        <end position="45"/>
    </location>
</feature>
<dbReference type="Proteomes" id="UP000184485">
    <property type="component" value="Unassembled WGS sequence"/>
</dbReference>
<evidence type="ECO:0000313" key="2">
    <source>
        <dbReference type="EMBL" id="SHF53321.1"/>
    </source>
</evidence>
<evidence type="ECO:0000256" key="1">
    <source>
        <dbReference type="SAM" id="Phobius"/>
    </source>
</evidence>
<keyword evidence="1" id="KW-1133">Transmembrane helix</keyword>
<feature type="transmembrane region" description="Helical" evidence="1">
    <location>
        <begin position="183"/>
        <end position="205"/>
    </location>
</feature>
<protein>
    <recommendedName>
        <fullName evidence="4">DUF1109 domain-containing protein</fullName>
    </recommendedName>
</protein>
<dbReference type="OrthoDB" id="9816468at2"/>
<keyword evidence="1" id="KW-0472">Membrane</keyword>
<evidence type="ECO:0000313" key="3">
    <source>
        <dbReference type="Proteomes" id="UP000184485"/>
    </source>
</evidence>
<reference evidence="2 3" key="1">
    <citation type="submission" date="2016-11" db="EMBL/GenBank/DDBJ databases">
        <authorList>
            <person name="Jaros S."/>
            <person name="Januszkiewicz K."/>
            <person name="Wedrychowicz H."/>
        </authorList>
    </citation>
    <scope>NUCLEOTIDE SEQUENCE [LARGE SCALE GENOMIC DNA]</scope>
    <source>
        <strain evidence="2 3">DSM 19436</strain>
    </source>
</reference>
<dbReference type="InterPro" id="IPR009495">
    <property type="entry name" value="NrsF"/>
</dbReference>
<dbReference type="EMBL" id="FQUP01000002">
    <property type="protein sequence ID" value="SHF53321.1"/>
    <property type="molecule type" value="Genomic_DNA"/>
</dbReference>
<name>A0A1M5CF39_9HYPH</name>
<feature type="transmembrane region" description="Helical" evidence="1">
    <location>
        <begin position="124"/>
        <end position="145"/>
    </location>
</feature>
<keyword evidence="3" id="KW-1185">Reference proteome</keyword>
<organism evidence="2 3">
    <name type="scientific">Kaistia soli DSM 19436</name>
    <dbReference type="NCBI Taxonomy" id="1122133"/>
    <lineage>
        <taxon>Bacteria</taxon>
        <taxon>Pseudomonadati</taxon>
        <taxon>Pseudomonadota</taxon>
        <taxon>Alphaproteobacteria</taxon>
        <taxon>Hyphomicrobiales</taxon>
        <taxon>Kaistiaceae</taxon>
        <taxon>Kaistia</taxon>
    </lineage>
</organism>
<proteinExistence type="predicted"/>
<evidence type="ECO:0008006" key="4">
    <source>
        <dbReference type="Google" id="ProtNLM"/>
    </source>
</evidence>
<feature type="transmembrane region" description="Helical" evidence="1">
    <location>
        <begin position="157"/>
        <end position="177"/>
    </location>
</feature>
<dbReference type="STRING" id="1122133.SAMN02745157_2330"/>
<keyword evidence="1" id="KW-0812">Transmembrane</keyword>
<dbReference type="AlphaFoldDB" id="A0A1M5CF39"/>
<dbReference type="Pfam" id="PF06532">
    <property type="entry name" value="NrsF"/>
    <property type="match status" value="1"/>
</dbReference>
<gene>
    <name evidence="2" type="ORF">SAMN02745157_2330</name>
</gene>
<sequence>MRTDDLIRGLAADTTREASPGRAVTMLLPAGFAVAGLLFVLLLRVRADFLPMLATPWLPFKFALTLSLAVVALVLLLRLARPGIKAVPAVIALLVPGGMMALGIAAVLGVTPPETWMPGLIGHNARYCMVLVPLMGAPILVALLLAMRKGAPTRPGLAGACAGLAAGGLGAALYALHCTDDSPLFVLVWYGIGIAALTLAGALIGRRVLAW</sequence>